<proteinExistence type="predicted"/>
<reference evidence="2" key="1">
    <citation type="journal article" date="2019" name="Sci. Rep.">
        <title>Draft genome of Tanacetum cinerariifolium, the natural source of mosquito coil.</title>
        <authorList>
            <person name="Yamashiro T."/>
            <person name="Shiraishi A."/>
            <person name="Satake H."/>
            <person name="Nakayama K."/>
        </authorList>
    </citation>
    <scope>NUCLEOTIDE SEQUENCE</scope>
</reference>
<feature type="region of interest" description="Disordered" evidence="1">
    <location>
        <begin position="130"/>
        <end position="199"/>
    </location>
</feature>
<evidence type="ECO:0000313" key="2">
    <source>
        <dbReference type="EMBL" id="GEU29601.1"/>
    </source>
</evidence>
<dbReference type="PANTHER" id="PTHR48258">
    <property type="entry name" value="DUF4218 DOMAIN-CONTAINING PROTEIN-RELATED"/>
    <property type="match status" value="1"/>
</dbReference>
<feature type="compositionally biased region" description="Polar residues" evidence="1">
    <location>
        <begin position="381"/>
        <end position="391"/>
    </location>
</feature>
<feature type="compositionally biased region" description="Basic and acidic residues" evidence="1">
    <location>
        <begin position="157"/>
        <end position="171"/>
    </location>
</feature>
<gene>
    <name evidence="2" type="ORF">Tci_001579</name>
</gene>
<dbReference type="EMBL" id="BKCJ010000083">
    <property type="protein sequence ID" value="GEU29601.1"/>
    <property type="molecule type" value="Genomic_DNA"/>
</dbReference>
<feature type="compositionally biased region" description="Acidic residues" evidence="1">
    <location>
        <begin position="137"/>
        <end position="152"/>
    </location>
</feature>
<accession>A0A699GJQ3</accession>
<name>A0A699GJQ3_TANCI</name>
<feature type="compositionally biased region" description="Acidic residues" evidence="1">
    <location>
        <begin position="401"/>
        <end position="420"/>
    </location>
</feature>
<comment type="caution">
    <text evidence="2">The sequence shown here is derived from an EMBL/GenBank/DDBJ whole genome shotgun (WGS) entry which is preliminary data.</text>
</comment>
<protein>
    <submittedName>
        <fullName evidence="2">Uncharacterized protein</fullName>
    </submittedName>
</protein>
<evidence type="ECO:0000256" key="1">
    <source>
        <dbReference type="SAM" id="MobiDB-lite"/>
    </source>
</evidence>
<organism evidence="2">
    <name type="scientific">Tanacetum cinerariifolium</name>
    <name type="common">Dalmatian daisy</name>
    <name type="synonym">Chrysanthemum cinerariifolium</name>
    <dbReference type="NCBI Taxonomy" id="118510"/>
    <lineage>
        <taxon>Eukaryota</taxon>
        <taxon>Viridiplantae</taxon>
        <taxon>Streptophyta</taxon>
        <taxon>Embryophyta</taxon>
        <taxon>Tracheophyta</taxon>
        <taxon>Spermatophyta</taxon>
        <taxon>Magnoliopsida</taxon>
        <taxon>eudicotyledons</taxon>
        <taxon>Gunneridae</taxon>
        <taxon>Pentapetalae</taxon>
        <taxon>asterids</taxon>
        <taxon>campanulids</taxon>
        <taxon>Asterales</taxon>
        <taxon>Asteraceae</taxon>
        <taxon>Asteroideae</taxon>
        <taxon>Anthemideae</taxon>
        <taxon>Anthemidinae</taxon>
        <taxon>Tanacetum</taxon>
    </lineage>
</organism>
<sequence length="420" mass="47207">MKEEFPGWFGSQIYQHHIDKDPSVSASSKLFALACGPTPTPISVNSCLVNGARFVVHSRDERHTTQNNDICSPGKDGEMYYDQLEEILVFSLNDMEITAWHIDGQSINLDAPPNIIDVDADDDIIDDEDVLPHDLADSDDEDVVNVDDDDGMSADVTRGHGGDGGGDDRPPPHQIAGGFRGSGKGTQKPNLGGRKPRTSAPHAIRALARNQEWRQSTSWQDLHDNKSSLKKNYWVKNPNDETYDVEAIRSRRPANIFAKDWDAQIRFWFDPKNMARCAQNAQNREKSTVICRQGSRSLAALRNKHMQSSATHDYPFLIQTFFDIHTVGSVFLWNEDRRLYEEMQRLHVLDKYTDDQIMVVLKKQMDMTMKVVRSDDKMSQLLTQLQSQNDVGSGSGSNAGGDDESGDDEDADEDEEDEDC</sequence>
<dbReference type="AlphaFoldDB" id="A0A699GJQ3"/>
<feature type="region of interest" description="Disordered" evidence="1">
    <location>
        <begin position="381"/>
        <end position="420"/>
    </location>
</feature>